<evidence type="ECO:0000313" key="3">
    <source>
        <dbReference type="Proteomes" id="UP001303889"/>
    </source>
</evidence>
<dbReference type="EMBL" id="MU855332">
    <property type="protein sequence ID" value="KAK3906241.1"/>
    <property type="molecule type" value="Genomic_DNA"/>
</dbReference>
<proteinExistence type="predicted"/>
<dbReference type="PROSITE" id="PS50181">
    <property type="entry name" value="FBOX"/>
    <property type="match status" value="1"/>
</dbReference>
<dbReference type="Proteomes" id="UP001303889">
    <property type="component" value="Unassembled WGS sequence"/>
</dbReference>
<dbReference type="AlphaFoldDB" id="A0AAN6MSC4"/>
<dbReference type="PANTHER" id="PTHR31350:SF27">
    <property type="entry name" value="HEMIMETHYLATED DNA-BINDING DOMAIN-CONTAINING PROTEIN"/>
    <property type="match status" value="1"/>
</dbReference>
<gene>
    <name evidence="2" type="ORF">C8A05DRAFT_29875</name>
</gene>
<dbReference type="InterPro" id="IPR032698">
    <property type="entry name" value="SirB1_N"/>
</dbReference>
<dbReference type="SUPFAM" id="SSF141255">
    <property type="entry name" value="YccV-like"/>
    <property type="match status" value="1"/>
</dbReference>
<name>A0AAN6MSC4_9PEZI</name>
<sequence length="621" mass="71432">MRSSLEHIPDEIIRHILLYLPPEDTLSVFQLLSRRYYHLANEALLWRWHCRRSFSFWSPEHRLSEKLTVLASSVDWKGLWITRKRRNLKAARLLDGVISTKLGQLRRMRGICEMGYDVKDYLLEQCQADTEDVLARRYYANSALDSIHRGVAVELWSRYQGRALSSDGLDTALGAFDMFVLHDQEQDIDYVARTLDDIAEQFRVEHPAFDDLSTRQQALSLVRWLRAKQLTGMDHPELNYRNLRNCFIGHALSDESHPSLPIISSAIFTCVAERLGLIAFCLAFPSHVHAAVYAPAGKDLDGDETNELDGEKKRMCLDPYGSDEEVTLSSLRLRLVEFGWTQGTEAFLTPSAVPIIVQRTAQNIKATNDRIQNLTDDDIRASEMKRLRSGHAGLNMEAAVYASMWAELLMKQTSSFHWDSNLANFLKRFAFSWSEDAWIVRKYLAPLYDRFISSQPNLRPRIGWQNVHEIISMLDNVDKRTPEVSRRYTEDISKRVLYKIGQVFSHRRYGYIGVINGWAAMGSYSLPMPHQLDATEAEEEGDVFDPTESVHASRLGPQRTYYTCVTSDVDRLRVAQDNVVIVTDPSLIPEDLFFVAGKFFRRFDAETCTFVSNIREYYPDD</sequence>
<dbReference type="Gene3D" id="2.30.30.390">
    <property type="entry name" value="Hemimethylated DNA-binding domain"/>
    <property type="match status" value="1"/>
</dbReference>
<protein>
    <recommendedName>
        <fullName evidence="1">F-box domain-containing protein</fullName>
    </recommendedName>
</protein>
<dbReference type="Pfam" id="PF13369">
    <property type="entry name" value="Transglut_core2"/>
    <property type="match status" value="1"/>
</dbReference>
<dbReference type="SMART" id="SM00992">
    <property type="entry name" value="YccV-like"/>
    <property type="match status" value="1"/>
</dbReference>
<comment type="caution">
    <text evidence="2">The sequence shown here is derived from an EMBL/GenBank/DDBJ whole genome shotgun (WGS) entry which is preliminary data.</text>
</comment>
<dbReference type="InterPro" id="IPR011722">
    <property type="entry name" value="Hemimethylated_DNA-bd_dom"/>
</dbReference>
<reference evidence="2" key="2">
    <citation type="submission" date="2023-05" db="EMBL/GenBank/DDBJ databases">
        <authorList>
            <consortium name="Lawrence Berkeley National Laboratory"/>
            <person name="Steindorff A."/>
            <person name="Hensen N."/>
            <person name="Bonometti L."/>
            <person name="Westerberg I."/>
            <person name="Brannstrom I.O."/>
            <person name="Guillou S."/>
            <person name="Cros-Aarteil S."/>
            <person name="Calhoun S."/>
            <person name="Haridas S."/>
            <person name="Kuo A."/>
            <person name="Mondo S."/>
            <person name="Pangilinan J."/>
            <person name="Riley R."/>
            <person name="Labutti K."/>
            <person name="Andreopoulos B."/>
            <person name="Lipzen A."/>
            <person name="Chen C."/>
            <person name="Yanf M."/>
            <person name="Daum C."/>
            <person name="Ng V."/>
            <person name="Clum A."/>
            <person name="Ohm R."/>
            <person name="Martin F."/>
            <person name="Silar P."/>
            <person name="Natvig D."/>
            <person name="Lalanne C."/>
            <person name="Gautier V."/>
            <person name="Ament-Velasquez S.L."/>
            <person name="Kruys A."/>
            <person name="Hutchinson M.I."/>
            <person name="Powell A.J."/>
            <person name="Barry K."/>
            <person name="Miller A.N."/>
            <person name="Grigoriev I.V."/>
            <person name="Debuchy R."/>
            <person name="Gladieux P."/>
            <person name="Thoren M.H."/>
            <person name="Johannesson H."/>
        </authorList>
    </citation>
    <scope>NUCLEOTIDE SEQUENCE</scope>
    <source>
        <strain evidence="2">CBS 103.79</strain>
    </source>
</reference>
<dbReference type="GO" id="GO:0003677">
    <property type="term" value="F:DNA binding"/>
    <property type="evidence" value="ECO:0007669"/>
    <property type="project" value="InterPro"/>
</dbReference>
<accession>A0AAN6MSC4</accession>
<keyword evidence="3" id="KW-1185">Reference proteome</keyword>
<dbReference type="InterPro" id="IPR036047">
    <property type="entry name" value="F-box-like_dom_sf"/>
</dbReference>
<dbReference type="PANTHER" id="PTHR31350">
    <property type="entry name" value="SI:DKEY-261L7.2"/>
    <property type="match status" value="1"/>
</dbReference>
<dbReference type="Gene3D" id="1.20.1280.50">
    <property type="match status" value="1"/>
</dbReference>
<dbReference type="Pfam" id="PF12937">
    <property type="entry name" value="F-box-like"/>
    <property type="match status" value="1"/>
</dbReference>
<dbReference type="InterPro" id="IPR001810">
    <property type="entry name" value="F-box_dom"/>
</dbReference>
<organism evidence="2 3">
    <name type="scientific">Staphylotrichum tortipilum</name>
    <dbReference type="NCBI Taxonomy" id="2831512"/>
    <lineage>
        <taxon>Eukaryota</taxon>
        <taxon>Fungi</taxon>
        <taxon>Dikarya</taxon>
        <taxon>Ascomycota</taxon>
        <taxon>Pezizomycotina</taxon>
        <taxon>Sordariomycetes</taxon>
        <taxon>Sordariomycetidae</taxon>
        <taxon>Sordariales</taxon>
        <taxon>Chaetomiaceae</taxon>
        <taxon>Staphylotrichum</taxon>
    </lineage>
</organism>
<dbReference type="SUPFAM" id="SSF81383">
    <property type="entry name" value="F-box domain"/>
    <property type="match status" value="1"/>
</dbReference>
<dbReference type="InterPro" id="IPR036623">
    <property type="entry name" value="Hemimethylated_DNA-bd_sf"/>
</dbReference>
<evidence type="ECO:0000313" key="2">
    <source>
        <dbReference type="EMBL" id="KAK3906241.1"/>
    </source>
</evidence>
<reference evidence="2" key="1">
    <citation type="journal article" date="2023" name="Mol. Phylogenet. Evol.">
        <title>Genome-scale phylogeny and comparative genomics of the fungal order Sordariales.</title>
        <authorList>
            <person name="Hensen N."/>
            <person name="Bonometti L."/>
            <person name="Westerberg I."/>
            <person name="Brannstrom I.O."/>
            <person name="Guillou S."/>
            <person name="Cros-Aarteil S."/>
            <person name="Calhoun S."/>
            <person name="Haridas S."/>
            <person name="Kuo A."/>
            <person name="Mondo S."/>
            <person name="Pangilinan J."/>
            <person name="Riley R."/>
            <person name="LaButti K."/>
            <person name="Andreopoulos B."/>
            <person name="Lipzen A."/>
            <person name="Chen C."/>
            <person name="Yan M."/>
            <person name="Daum C."/>
            <person name="Ng V."/>
            <person name="Clum A."/>
            <person name="Steindorff A."/>
            <person name="Ohm R.A."/>
            <person name="Martin F."/>
            <person name="Silar P."/>
            <person name="Natvig D.O."/>
            <person name="Lalanne C."/>
            <person name="Gautier V."/>
            <person name="Ament-Velasquez S.L."/>
            <person name="Kruys A."/>
            <person name="Hutchinson M.I."/>
            <person name="Powell A.J."/>
            <person name="Barry K."/>
            <person name="Miller A.N."/>
            <person name="Grigoriev I.V."/>
            <person name="Debuchy R."/>
            <person name="Gladieux P."/>
            <person name="Hiltunen Thoren M."/>
            <person name="Johannesson H."/>
        </authorList>
    </citation>
    <scope>NUCLEOTIDE SEQUENCE</scope>
    <source>
        <strain evidence="2">CBS 103.79</strain>
    </source>
</reference>
<feature type="domain" description="F-box" evidence="1">
    <location>
        <begin position="2"/>
        <end position="49"/>
    </location>
</feature>
<dbReference type="Pfam" id="PF08755">
    <property type="entry name" value="YccV-like"/>
    <property type="match status" value="1"/>
</dbReference>
<evidence type="ECO:0000259" key="1">
    <source>
        <dbReference type="PROSITE" id="PS50181"/>
    </source>
</evidence>